<proteinExistence type="predicted"/>
<name>U2P3M3_9BACT</name>
<dbReference type="Pfam" id="PF13588">
    <property type="entry name" value="HSDR_N_2"/>
    <property type="match status" value="1"/>
</dbReference>
<dbReference type="PATRIC" id="fig|1115809.3.peg.1924"/>
<feature type="domain" description="Type I restriction enzyme R protein N-terminal" evidence="1">
    <location>
        <begin position="42"/>
        <end position="151"/>
    </location>
</feature>
<evidence type="ECO:0000259" key="1">
    <source>
        <dbReference type="Pfam" id="PF13588"/>
    </source>
</evidence>
<gene>
    <name evidence="2" type="ORF">HMPREF9135_1575</name>
</gene>
<sequence length="160" mass="18974">MERENKEMNRLNLPGFDYKLSGTKDKPQILDILRRRFVALTPEEWVRQHFVHFLINHKGYPKALMGNEVKIKINGKQLRADSVLYDKELRPRMIIEYKASSIPITQQVFDQIFAYNTQLHVDYLVVSNGLNHYCCKLDYTTNSYTFLKEIPDYDELERGK</sequence>
<evidence type="ECO:0000313" key="2">
    <source>
        <dbReference type="EMBL" id="ERK38786.1"/>
    </source>
</evidence>
<reference evidence="2 3" key="1">
    <citation type="submission" date="2013-08" db="EMBL/GenBank/DDBJ databases">
        <authorList>
            <person name="Durkin A.S."/>
            <person name="Haft D.R."/>
            <person name="McCorrison J."/>
            <person name="Torralba M."/>
            <person name="Gillis M."/>
            <person name="Haft D.H."/>
            <person name="Methe B."/>
            <person name="Sutton G."/>
            <person name="Nelson K.E."/>
        </authorList>
    </citation>
    <scope>NUCLEOTIDE SEQUENCE [LARGE SCALE GENOMIC DNA]</scope>
    <source>
        <strain evidence="2 3">F0067</strain>
    </source>
</reference>
<comment type="caution">
    <text evidence="2">The sequence shown here is derived from an EMBL/GenBank/DDBJ whole genome shotgun (WGS) entry which is preliminary data.</text>
</comment>
<dbReference type="Proteomes" id="UP000016648">
    <property type="component" value="Unassembled WGS sequence"/>
</dbReference>
<dbReference type="Gene3D" id="3.90.1570.30">
    <property type="match status" value="1"/>
</dbReference>
<dbReference type="InterPro" id="IPR029464">
    <property type="entry name" value="HSDR_N"/>
</dbReference>
<accession>U2P3M3</accession>
<evidence type="ECO:0000313" key="3">
    <source>
        <dbReference type="Proteomes" id="UP000016648"/>
    </source>
</evidence>
<protein>
    <submittedName>
        <fullName evidence="2">Type I restriction enzyme R protein N-terminal domain protein</fullName>
    </submittedName>
</protein>
<dbReference type="EMBL" id="AWEY01000033">
    <property type="protein sequence ID" value="ERK38786.1"/>
    <property type="molecule type" value="Genomic_DNA"/>
</dbReference>
<organism evidence="2 3">
    <name type="scientific">Segatella baroniae F0067</name>
    <dbReference type="NCBI Taxonomy" id="1115809"/>
    <lineage>
        <taxon>Bacteria</taxon>
        <taxon>Pseudomonadati</taxon>
        <taxon>Bacteroidota</taxon>
        <taxon>Bacteroidia</taxon>
        <taxon>Bacteroidales</taxon>
        <taxon>Prevotellaceae</taxon>
        <taxon>Segatella</taxon>
    </lineage>
</organism>
<keyword evidence="3" id="KW-1185">Reference proteome</keyword>
<dbReference type="AlphaFoldDB" id="U2P3M3"/>